<dbReference type="AlphaFoldDB" id="A0A9D3WEK8"/>
<reference evidence="2 3" key="1">
    <citation type="journal article" date="2021" name="Plant Biotechnol. J.">
        <title>Multi-omics assisted identification of the key and species-specific regulatory components of drought-tolerant mechanisms in Gossypium stocksii.</title>
        <authorList>
            <person name="Yu D."/>
            <person name="Ke L."/>
            <person name="Zhang D."/>
            <person name="Wu Y."/>
            <person name="Sun Y."/>
            <person name="Mei J."/>
            <person name="Sun J."/>
            <person name="Sun Y."/>
        </authorList>
    </citation>
    <scope>NUCLEOTIDE SEQUENCE [LARGE SCALE GENOMIC DNA]</scope>
    <source>
        <strain evidence="3">cv. E1</strain>
        <tissue evidence="2">Leaf</tissue>
    </source>
</reference>
<evidence type="ECO:0000313" key="3">
    <source>
        <dbReference type="Proteomes" id="UP000828251"/>
    </source>
</evidence>
<proteinExistence type="predicted"/>
<dbReference type="Proteomes" id="UP000828251">
    <property type="component" value="Unassembled WGS sequence"/>
</dbReference>
<keyword evidence="1" id="KW-0677">Repeat</keyword>
<dbReference type="InterPro" id="IPR049590">
    <property type="entry name" value="PSMD4_RAZUL-like"/>
</dbReference>
<dbReference type="CDD" id="cd22297">
    <property type="entry name" value="PSMD4_RAZUL"/>
    <property type="match status" value="1"/>
</dbReference>
<sequence>MSMQEGSKDSSVQSDVSKVLRDQSFMSSILFSLPGVDPNDPNVKDLLASLPGQLVLAPVRLQPATAAHRCRRPPWNSNKYVSEHATDVAWWSGDIAEGWRPAREGSVGSKPMWRT</sequence>
<keyword evidence="3" id="KW-1185">Reference proteome</keyword>
<evidence type="ECO:0000313" key="2">
    <source>
        <dbReference type="EMBL" id="KAH1122649.1"/>
    </source>
</evidence>
<organism evidence="2 3">
    <name type="scientific">Gossypium stocksii</name>
    <dbReference type="NCBI Taxonomy" id="47602"/>
    <lineage>
        <taxon>Eukaryota</taxon>
        <taxon>Viridiplantae</taxon>
        <taxon>Streptophyta</taxon>
        <taxon>Embryophyta</taxon>
        <taxon>Tracheophyta</taxon>
        <taxon>Spermatophyta</taxon>
        <taxon>Magnoliopsida</taxon>
        <taxon>eudicotyledons</taxon>
        <taxon>Gunneridae</taxon>
        <taxon>Pentapetalae</taxon>
        <taxon>rosids</taxon>
        <taxon>malvids</taxon>
        <taxon>Malvales</taxon>
        <taxon>Malvaceae</taxon>
        <taxon>Malvoideae</taxon>
        <taxon>Gossypium</taxon>
    </lineage>
</organism>
<evidence type="ECO:0000256" key="1">
    <source>
        <dbReference type="ARBA" id="ARBA00022737"/>
    </source>
</evidence>
<dbReference type="OrthoDB" id="1731724at2759"/>
<protein>
    <submittedName>
        <fullName evidence="2">Uncharacterized protein</fullName>
    </submittedName>
</protein>
<gene>
    <name evidence="2" type="ORF">J1N35_005809</name>
</gene>
<name>A0A9D3WEK8_9ROSI</name>
<accession>A0A9D3WEK8</accession>
<comment type="caution">
    <text evidence="2">The sequence shown here is derived from an EMBL/GenBank/DDBJ whole genome shotgun (WGS) entry which is preliminary data.</text>
</comment>
<dbReference type="EMBL" id="JAIQCV010000002">
    <property type="protein sequence ID" value="KAH1122649.1"/>
    <property type="molecule type" value="Genomic_DNA"/>
</dbReference>